<name>A0A1I2K6X0_9GAMM</name>
<dbReference type="RefSeq" id="WP_091535018.1">
    <property type="nucleotide sequence ID" value="NZ_FOOC01000012.1"/>
</dbReference>
<dbReference type="EMBL" id="FOOC01000012">
    <property type="protein sequence ID" value="SFF60947.1"/>
    <property type="molecule type" value="Genomic_DNA"/>
</dbReference>
<dbReference type="Proteomes" id="UP000199771">
    <property type="component" value="Unassembled WGS sequence"/>
</dbReference>
<protein>
    <recommendedName>
        <fullName evidence="3">DUF721 domain-containing protein</fullName>
    </recommendedName>
</protein>
<evidence type="ECO:0008006" key="3">
    <source>
        <dbReference type="Google" id="ProtNLM"/>
    </source>
</evidence>
<sequence>MCSDRTDARNLQQILSQHPQTLGAVLERAQRLAEINQTLCDWCDEPWVRQLRIANVRGDTVVLYAASAAALIPLRQHRRSLLTWLRTRYRLTCSRIDAKVRPPVCTDQVGSVSARTRAAQAK</sequence>
<reference evidence="1 2" key="1">
    <citation type="submission" date="2016-10" db="EMBL/GenBank/DDBJ databases">
        <authorList>
            <person name="de Groot N.N."/>
        </authorList>
    </citation>
    <scope>NUCLEOTIDE SEQUENCE [LARGE SCALE GENOMIC DNA]</scope>
    <source>
        <strain evidence="1 2">DSM 23609</strain>
    </source>
</reference>
<proteinExistence type="predicted"/>
<keyword evidence="2" id="KW-1185">Reference proteome</keyword>
<gene>
    <name evidence="1" type="ORF">SAMN04488120_11224</name>
</gene>
<accession>A0A1I2K6X0</accession>
<evidence type="ECO:0000313" key="2">
    <source>
        <dbReference type="Proteomes" id="UP000199771"/>
    </source>
</evidence>
<evidence type="ECO:0000313" key="1">
    <source>
        <dbReference type="EMBL" id="SFF60947.1"/>
    </source>
</evidence>
<dbReference type="OrthoDB" id="7064401at2"/>
<organism evidence="1 2">
    <name type="scientific">Fontimonas thermophila</name>
    <dbReference type="NCBI Taxonomy" id="1076937"/>
    <lineage>
        <taxon>Bacteria</taxon>
        <taxon>Pseudomonadati</taxon>
        <taxon>Pseudomonadota</taxon>
        <taxon>Gammaproteobacteria</taxon>
        <taxon>Nevskiales</taxon>
        <taxon>Nevskiaceae</taxon>
        <taxon>Fontimonas</taxon>
    </lineage>
</organism>
<dbReference type="AlphaFoldDB" id="A0A1I2K6X0"/>